<feature type="compositionally biased region" description="Polar residues" evidence="4">
    <location>
        <begin position="524"/>
        <end position="540"/>
    </location>
</feature>
<dbReference type="PROSITE" id="PS50893">
    <property type="entry name" value="ABC_TRANSPORTER_2"/>
    <property type="match status" value="1"/>
</dbReference>
<gene>
    <name evidence="6" type="ORF">HHJ77_09495</name>
</gene>
<dbReference type="SMART" id="SM00382">
    <property type="entry name" value="AAA"/>
    <property type="match status" value="1"/>
</dbReference>
<feature type="region of interest" description="Disordered" evidence="4">
    <location>
        <begin position="1284"/>
        <end position="1322"/>
    </location>
</feature>
<protein>
    <submittedName>
        <fullName evidence="6">ATP-binding cassette domain-containing protein</fullName>
    </submittedName>
</protein>
<feature type="region of interest" description="Disordered" evidence="4">
    <location>
        <begin position="889"/>
        <end position="980"/>
    </location>
</feature>
<feature type="region of interest" description="Disordered" evidence="4">
    <location>
        <begin position="474"/>
        <end position="581"/>
    </location>
</feature>
<feature type="region of interest" description="Disordered" evidence="4">
    <location>
        <begin position="839"/>
        <end position="864"/>
    </location>
</feature>
<dbReference type="GO" id="GO:0022857">
    <property type="term" value="F:transmembrane transporter activity"/>
    <property type="evidence" value="ECO:0007669"/>
    <property type="project" value="UniProtKB-ARBA"/>
</dbReference>
<evidence type="ECO:0000313" key="7">
    <source>
        <dbReference type="Proteomes" id="UP000575397"/>
    </source>
</evidence>
<dbReference type="Gene3D" id="3.40.50.300">
    <property type="entry name" value="P-loop containing nucleotide triphosphate hydrolases"/>
    <property type="match status" value="1"/>
</dbReference>
<sequence length="1322" mass="131199">MAPREPAASPCPQYPASITPNTGAIPAQTGSVPAQPPAAPATPQLSTQIAPVADPIITVRGLRKTYDSPGDDPIVALDNISIDFPRGQFTAIMGPSGSGKSSLLHCIVGLDSFQEGIVKVAGKNLATMSSAELTEFRRVTVGFIFQSYNLIPTLSARENIEIAAELQRHQVDHKHFKDLVNRLDLGKRLNVFPSQLSGGQQQKVACARALLTRPAVVVADEPTGSLDSESAAEVLAFLRGAAADWGQSVVMVTHEPDAAQYASRVLFLHDGRLVAQLTNPTREAILEAQQTLGQLRSGGSVGSGGSAGLDVGSLGAISGIAADFTGKAGVNPFNPANSSLADAAGGLAPVAGNAGGSLADSPVEPDQSAQNTGNSLAPHETETPETTAVKPPEKPKNRRSSWRNRKKRRPVADPALAQTFANLGVAVPDSQPNELADSLAIGQFKWPSLSEASPDMNEGDNELLGQPLGLFARHSVPEPPAVSGEPVIPTDSSGPVAPAVSGNPSGSVAPAVPAAQPTLPVMLGQSTGPVAPTVSGNPSGSVAPAVPAAQPTLPVMLGQSSEPTVSGNPTGPVAPAAPTTSALNPAVPIVTSAFTVTPGGRDVAEPDLTTPNVTMTDATQTGVGFLRRVAEPGYGFVPDNSAAPSDSGVVAGSVAGDNSTGLSGLDGSGAVDVAASLGAIPDSGSMRIAASQNSDTGGVPVQTKFNSEVPSWAQQLAPAAAEPGFDPGFEPGASLAASGWALSDTGQTRPIPGQPAPSEAAKSAGIAAGQTGHEAGSVGAGVTLGQTDPGVFAAQARVGGVVGISNPGVAAAQVGQAGYGAAAFGNSSNIVPGQTKNVAGSANFPAPRETELTPATSATTTAPPAPIGFFGGTEATAAGSMPGMPGMPGASAFGAASPTPIPGLTEGQAPTPIPTQMSHPAPLREPENEPGNAAGNARPVAGTDAAIGAAIGARENEGSGEPSRPRRRRRASIDPQEAELAGQNELLQMIAQAEKLLAASGAAISDAQDALTSPEKSGKSKETEAAVGGTDAKSGAGGGASVDRAGGGYRSGGNLGVASTLDGTSGGASGAAKSGTVGGSVRGSVRQGDSASLGASPVSSVPSAATTNIYRPATSTFTSVKGNASLAELARSLGLEDVITAGRDQPGGTSSPGAKNLGESLGLATGGSGGQRAVRAGTGAIPDRLGHFNPHSSPDSLAARGVAGTTFGSGVPPTSGAGSVPGAPGTTSSGFRSFMAGASGQTSPGDSGSTRGATPDQDLLIARADAMLAQANAQSLDLQRSLLDLENPAGSPSQYHDAARLAPHESATPNHNPTPTIDPKGR</sequence>
<keyword evidence="1" id="KW-0813">Transport</keyword>
<evidence type="ECO:0000313" key="6">
    <source>
        <dbReference type="EMBL" id="NMX04144.1"/>
    </source>
</evidence>
<dbReference type="PANTHER" id="PTHR24220:SF685">
    <property type="entry name" value="ABC TRANSPORTER RELATED"/>
    <property type="match status" value="1"/>
</dbReference>
<feature type="domain" description="ABC transporter" evidence="5">
    <location>
        <begin position="57"/>
        <end position="295"/>
    </location>
</feature>
<dbReference type="GO" id="GO:0098796">
    <property type="term" value="C:membrane protein complex"/>
    <property type="evidence" value="ECO:0007669"/>
    <property type="project" value="UniProtKB-ARBA"/>
</dbReference>
<dbReference type="GO" id="GO:0005524">
    <property type="term" value="F:ATP binding"/>
    <property type="evidence" value="ECO:0007669"/>
    <property type="project" value="UniProtKB-KW"/>
</dbReference>
<dbReference type="InterPro" id="IPR017911">
    <property type="entry name" value="MacB-like_ATP-bd"/>
</dbReference>
<accession>A0A7Y0UUS0</accession>
<feature type="compositionally biased region" description="Polar residues" evidence="4">
    <location>
        <begin position="558"/>
        <end position="568"/>
    </location>
</feature>
<keyword evidence="2" id="KW-0547">Nucleotide-binding</keyword>
<feature type="compositionally biased region" description="Low complexity" evidence="4">
    <location>
        <begin position="1082"/>
        <end position="1105"/>
    </location>
</feature>
<comment type="caution">
    <text evidence="6">The sequence shown here is derived from an EMBL/GenBank/DDBJ whole genome shotgun (WGS) entry which is preliminary data.</text>
</comment>
<evidence type="ECO:0000256" key="1">
    <source>
        <dbReference type="ARBA" id="ARBA00022448"/>
    </source>
</evidence>
<dbReference type="RefSeq" id="WP_169763094.1">
    <property type="nucleotide sequence ID" value="NZ_JABCUS010000023.1"/>
</dbReference>
<feature type="region of interest" description="Disordered" evidence="4">
    <location>
        <begin position="745"/>
        <end position="772"/>
    </location>
</feature>
<dbReference type="FunFam" id="3.40.50.300:FF:000032">
    <property type="entry name" value="Export ABC transporter ATP-binding protein"/>
    <property type="match status" value="1"/>
</dbReference>
<dbReference type="GO" id="GO:0005886">
    <property type="term" value="C:plasma membrane"/>
    <property type="evidence" value="ECO:0007669"/>
    <property type="project" value="TreeGrafter"/>
</dbReference>
<organism evidence="6 7">
    <name type="scientific">Mobiluncus mulieris</name>
    <dbReference type="NCBI Taxonomy" id="2052"/>
    <lineage>
        <taxon>Bacteria</taxon>
        <taxon>Bacillati</taxon>
        <taxon>Actinomycetota</taxon>
        <taxon>Actinomycetes</taxon>
        <taxon>Actinomycetales</taxon>
        <taxon>Actinomycetaceae</taxon>
        <taxon>Mobiluncus</taxon>
    </lineage>
</organism>
<dbReference type="CDD" id="cd03255">
    <property type="entry name" value="ABC_MJ0796_LolCDE_FtsE"/>
    <property type="match status" value="1"/>
</dbReference>
<dbReference type="InterPro" id="IPR003593">
    <property type="entry name" value="AAA+_ATPase"/>
</dbReference>
<reference evidence="6 7" key="1">
    <citation type="submission" date="2020-04" db="EMBL/GenBank/DDBJ databases">
        <title>Antimicrobial susceptibility and clonality of vaginal-derived multi-drug resistant Mobiluncus isolates in China.</title>
        <authorList>
            <person name="Zhang X."/>
        </authorList>
    </citation>
    <scope>NUCLEOTIDE SEQUENCE [LARGE SCALE GENOMIC DNA]</scope>
    <source>
        <strain evidence="6 7">12</strain>
    </source>
</reference>
<feature type="region of interest" description="Disordered" evidence="4">
    <location>
        <begin position="1004"/>
        <end position="1110"/>
    </location>
</feature>
<feature type="compositionally biased region" description="Polar residues" evidence="4">
    <location>
        <begin position="16"/>
        <end position="32"/>
    </location>
</feature>
<feature type="compositionally biased region" description="Gly residues" evidence="4">
    <location>
        <begin position="1035"/>
        <end position="1055"/>
    </location>
</feature>
<feature type="compositionally biased region" description="Low complexity" evidence="4">
    <location>
        <begin position="542"/>
        <end position="555"/>
    </location>
</feature>
<feature type="compositionally biased region" description="Basic residues" evidence="4">
    <location>
        <begin position="396"/>
        <end position="409"/>
    </location>
</feature>
<dbReference type="Proteomes" id="UP000575397">
    <property type="component" value="Unassembled WGS sequence"/>
</dbReference>
<dbReference type="InterPro" id="IPR015854">
    <property type="entry name" value="ABC_transpr_LolD-like"/>
</dbReference>
<name>A0A7Y0UUS0_9ACTO</name>
<dbReference type="PANTHER" id="PTHR24220">
    <property type="entry name" value="IMPORT ATP-BINDING PROTEIN"/>
    <property type="match status" value="1"/>
</dbReference>
<dbReference type="Pfam" id="PF00005">
    <property type="entry name" value="ABC_tran"/>
    <property type="match status" value="1"/>
</dbReference>
<feature type="region of interest" description="Disordered" evidence="4">
    <location>
        <begin position="1"/>
        <end position="46"/>
    </location>
</feature>
<evidence type="ECO:0000256" key="2">
    <source>
        <dbReference type="ARBA" id="ARBA00022741"/>
    </source>
</evidence>
<evidence type="ECO:0000256" key="4">
    <source>
        <dbReference type="SAM" id="MobiDB-lite"/>
    </source>
</evidence>
<dbReference type="EMBL" id="JABCUS010000023">
    <property type="protein sequence ID" value="NMX04144.1"/>
    <property type="molecule type" value="Genomic_DNA"/>
</dbReference>
<dbReference type="GO" id="GO:0016887">
    <property type="term" value="F:ATP hydrolysis activity"/>
    <property type="evidence" value="ECO:0007669"/>
    <property type="project" value="InterPro"/>
</dbReference>
<feature type="region of interest" description="Disordered" evidence="4">
    <location>
        <begin position="353"/>
        <end position="413"/>
    </location>
</feature>
<feature type="compositionally biased region" description="Low complexity" evidence="4">
    <location>
        <begin position="853"/>
        <end position="862"/>
    </location>
</feature>
<evidence type="ECO:0000256" key="3">
    <source>
        <dbReference type="ARBA" id="ARBA00022840"/>
    </source>
</evidence>
<dbReference type="InterPro" id="IPR027417">
    <property type="entry name" value="P-loop_NTPase"/>
</dbReference>
<keyword evidence="3 6" id="KW-0067">ATP-binding</keyword>
<feature type="compositionally biased region" description="Low complexity" evidence="4">
    <location>
        <begin position="508"/>
        <end position="521"/>
    </location>
</feature>
<feature type="region of interest" description="Disordered" evidence="4">
    <location>
        <begin position="1140"/>
        <end position="1258"/>
    </location>
</feature>
<dbReference type="InterPro" id="IPR003439">
    <property type="entry name" value="ABC_transporter-like_ATP-bd"/>
</dbReference>
<feature type="compositionally biased region" description="Low complexity" evidence="4">
    <location>
        <begin position="889"/>
        <end position="898"/>
    </location>
</feature>
<evidence type="ECO:0000259" key="5">
    <source>
        <dbReference type="PROSITE" id="PS50893"/>
    </source>
</evidence>
<proteinExistence type="predicted"/>
<dbReference type="SUPFAM" id="SSF52540">
    <property type="entry name" value="P-loop containing nucleoside triphosphate hydrolases"/>
    <property type="match status" value="1"/>
</dbReference>
<feature type="compositionally biased region" description="Low complexity" evidence="4">
    <location>
        <begin position="569"/>
        <end position="581"/>
    </location>
</feature>
<feature type="compositionally biased region" description="Polar residues" evidence="4">
    <location>
        <begin position="1239"/>
        <end position="1252"/>
    </location>
</feature>